<evidence type="ECO:0000313" key="1">
    <source>
        <dbReference type="EMBL" id="KIJ64335.1"/>
    </source>
</evidence>
<protein>
    <recommendedName>
        <fullName evidence="3">BTB domain-containing protein</fullName>
    </recommendedName>
</protein>
<dbReference type="HOGENOM" id="CLU_033082_3_2_1"/>
<dbReference type="OrthoDB" id="2799068at2759"/>
<dbReference type="SUPFAM" id="SSF54695">
    <property type="entry name" value="POZ domain"/>
    <property type="match status" value="1"/>
</dbReference>
<name>A0A0C9W0N0_9AGAM</name>
<proteinExistence type="predicted"/>
<dbReference type="AlphaFoldDB" id="A0A0C9W0N0"/>
<dbReference type="InterPro" id="IPR011333">
    <property type="entry name" value="SKP1/BTB/POZ_sf"/>
</dbReference>
<keyword evidence="2" id="KW-1185">Reference proteome</keyword>
<organism evidence="1 2">
    <name type="scientific">Hydnomerulius pinastri MD-312</name>
    <dbReference type="NCBI Taxonomy" id="994086"/>
    <lineage>
        <taxon>Eukaryota</taxon>
        <taxon>Fungi</taxon>
        <taxon>Dikarya</taxon>
        <taxon>Basidiomycota</taxon>
        <taxon>Agaricomycotina</taxon>
        <taxon>Agaricomycetes</taxon>
        <taxon>Agaricomycetidae</taxon>
        <taxon>Boletales</taxon>
        <taxon>Boletales incertae sedis</taxon>
        <taxon>Leucogyrophana</taxon>
    </lineage>
</organism>
<dbReference type="CDD" id="cd18186">
    <property type="entry name" value="BTB_POZ_ZBTB_KLHL-like"/>
    <property type="match status" value="1"/>
</dbReference>
<dbReference type="Gene3D" id="3.30.710.10">
    <property type="entry name" value="Potassium Channel Kv1.1, Chain A"/>
    <property type="match status" value="1"/>
</dbReference>
<evidence type="ECO:0000313" key="2">
    <source>
        <dbReference type="Proteomes" id="UP000053820"/>
    </source>
</evidence>
<reference evidence="1 2" key="1">
    <citation type="submission" date="2014-04" db="EMBL/GenBank/DDBJ databases">
        <title>Evolutionary Origins and Diversification of the Mycorrhizal Mutualists.</title>
        <authorList>
            <consortium name="DOE Joint Genome Institute"/>
            <consortium name="Mycorrhizal Genomics Consortium"/>
            <person name="Kohler A."/>
            <person name="Kuo A."/>
            <person name="Nagy L.G."/>
            <person name="Floudas D."/>
            <person name="Copeland A."/>
            <person name="Barry K.W."/>
            <person name="Cichocki N."/>
            <person name="Veneault-Fourrey C."/>
            <person name="LaButti K."/>
            <person name="Lindquist E.A."/>
            <person name="Lipzen A."/>
            <person name="Lundell T."/>
            <person name="Morin E."/>
            <person name="Murat C."/>
            <person name="Riley R."/>
            <person name="Ohm R."/>
            <person name="Sun H."/>
            <person name="Tunlid A."/>
            <person name="Henrissat B."/>
            <person name="Grigoriev I.V."/>
            <person name="Hibbett D.S."/>
            <person name="Martin F."/>
        </authorList>
    </citation>
    <scope>NUCLEOTIDE SEQUENCE [LARGE SCALE GENOMIC DNA]</scope>
    <source>
        <strain evidence="1 2">MD-312</strain>
    </source>
</reference>
<dbReference type="EMBL" id="KN839847">
    <property type="protein sequence ID" value="KIJ64335.1"/>
    <property type="molecule type" value="Genomic_DNA"/>
</dbReference>
<sequence length="299" mass="33886">MPSFSAASSSADRNRTEEPFWFPDGNIVLGVECKQFKVHRSKLMCSLIFADMLELPQPELVENVDGSPVVNLPHDTVNDWRATLHWMYDRKSFELRSTTFNIIAGALRISTKYEIPDLRLWCRRQLLSIWPIDLARMNTTALPNAAEAVCLARELDVPEILPAAFYALSVQRWSIGMDGGRNHLILSPDDLRRLIIGREHLQDRLLSLLANRDSKTGSEIFRLCNRCHPSCIAGLSSYLQTSTSSPYGSWLFRDLRELSLGVSVPLQWCDGCGCAVRLWAAIRDFLDALQVAMPKYFLL</sequence>
<accession>A0A0C9W0N0</accession>
<evidence type="ECO:0008006" key="3">
    <source>
        <dbReference type="Google" id="ProtNLM"/>
    </source>
</evidence>
<dbReference type="Proteomes" id="UP000053820">
    <property type="component" value="Unassembled WGS sequence"/>
</dbReference>
<gene>
    <name evidence="1" type="ORF">HYDPIDRAFT_90957</name>
</gene>